<dbReference type="PANTHER" id="PTHR21415">
    <property type="entry name" value="U7 SNRNA-ASSOCIATED SM-LIKE PROTEIN LSM11"/>
    <property type="match status" value="1"/>
</dbReference>
<feature type="non-terminal residue" evidence="2">
    <location>
        <position position="132"/>
    </location>
</feature>
<name>A0A5E4PPK3_9NEOP</name>
<dbReference type="EMBL" id="FZQP02000060">
    <property type="protein sequence ID" value="VVC87005.1"/>
    <property type="molecule type" value="Genomic_DNA"/>
</dbReference>
<dbReference type="GO" id="GO:0005683">
    <property type="term" value="C:U7 snRNP"/>
    <property type="evidence" value="ECO:0007669"/>
    <property type="project" value="TreeGrafter"/>
</dbReference>
<dbReference type="Proteomes" id="UP000324832">
    <property type="component" value="Unassembled WGS sequence"/>
</dbReference>
<dbReference type="InterPro" id="IPR039267">
    <property type="entry name" value="Lsm11"/>
</dbReference>
<feature type="coiled-coil region" evidence="1">
    <location>
        <begin position="59"/>
        <end position="87"/>
    </location>
</feature>
<keyword evidence="3" id="KW-1185">Reference proteome</keyword>
<evidence type="ECO:0000313" key="3">
    <source>
        <dbReference type="Proteomes" id="UP000324832"/>
    </source>
</evidence>
<dbReference type="GO" id="GO:0006398">
    <property type="term" value="P:mRNA 3'-end processing by stem-loop binding and cleavage"/>
    <property type="evidence" value="ECO:0007669"/>
    <property type="project" value="TreeGrafter"/>
</dbReference>
<proteinExistence type="predicted"/>
<dbReference type="PANTHER" id="PTHR21415:SF1">
    <property type="entry name" value="U7 SNRNA-ASSOCIATED SM-LIKE PROTEIN LSM11"/>
    <property type="match status" value="1"/>
</dbReference>
<gene>
    <name evidence="2" type="ORF">LSINAPIS_LOCUS724</name>
</gene>
<accession>A0A5E4PPK3</accession>
<sequence>MSEESSSESEIEACSSKFNPLKALYSDKPQIPVQDAPMFENIQQYENALKIKEILPVELGNLVKKREEEKVRRREEEERRLKEINEKRFAQYKAVMPVKREFKEKNVLTRIQRMQGPLGALKDCVDQRLRIK</sequence>
<evidence type="ECO:0000256" key="1">
    <source>
        <dbReference type="SAM" id="Coils"/>
    </source>
</evidence>
<reference evidence="2 3" key="1">
    <citation type="submission" date="2017-07" db="EMBL/GenBank/DDBJ databases">
        <authorList>
            <person name="Talla V."/>
            <person name="Backstrom N."/>
        </authorList>
    </citation>
    <scope>NUCLEOTIDE SEQUENCE [LARGE SCALE GENOMIC DNA]</scope>
</reference>
<organism evidence="2 3">
    <name type="scientific">Leptidea sinapis</name>
    <dbReference type="NCBI Taxonomy" id="189913"/>
    <lineage>
        <taxon>Eukaryota</taxon>
        <taxon>Metazoa</taxon>
        <taxon>Ecdysozoa</taxon>
        <taxon>Arthropoda</taxon>
        <taxon>Hexapoda</taxon>
        <taxon>Insecta</taxon>
        <taxon>Pterygota</taxon>
        <taxon>Neoptera</taxon>
        <taxon>Endopterygota</taxon>
        <taxon>Lepidoptera</taxon>
        <taxon>Glossata</taxon>
        <taxon>Ditrysia</taxon>
        <taxon>Papilionoidea</taxon>
        <taxon>Pieridae</taxon>
        <taxon>Dismorphiinae</taxon>
        <taxon>Leptidea</taxon>
    </lineage>
</organism>
<keyword evidence="1" id="KW-0175">Coiled coil</keyword>
<dbReference type="AlphaFoldDB" id="A0A5E4PPK3"/>
<evidence type="ECO:0000313" key="2">
    <source>
        <dbReference type="EMBL" id="VVC87005.1"/>
    </source>
</evidence>
<dbReference type="GO" id="GO:0071209">
    <property type="term" value="F:U7 snRNA binding"/>
    <property type="evidence" value="ECO:0007669"/>
    <property type="project" value="InterPro"/>
</dbReference>
<protein>
    <submittedName>
        <fullName evidence="2">Uncharacterized protein</fullName>
    </submittedName>
</protein>